<sequence length="634" mass="71114">MARLWGSVHHVSMQSDSGSSYFKAASTYPLPPITVASLPSYSNEVTKLAIYHICRICLRSRSRRFHREHPIPADGVPPPPGICRRCRFLSESNSTTGEATAEGHTSDRARNSKARFRRSGSENDQASVESTVRGSTARQDVESAKDIFDNVAVGSQWKLEHAHAHRARSRKWAKASHNTSEIDNHAPSNTDILYLEGRGEIKNSKHVELKAQGLLDEAIVRKIAREEIHRCRQAAHLLNSHPNPYAYRRMIPIQHASPQSFEARSAPLKNDVRQQGNQAFRERVVELEEHDRASLIEEVVVIREARVTSRELDQSHTHASVPGHAMIEEEITPVRRERVVTEQTGTDWGSRFSNPSPEPQLVINESVHDQPIYVSIASCQRSVEEASTDAPDIQVHHRRSPSCPTLDHQHLNPPSSLRSGLQSTSCDGCDEEMQADKTIWLASPCQSRPNPSAAYKLSDHEYLYIERTARAVSPPRSNISHVHFGPSPERPSSSRRAQQSLSQESSVRHPSPSRLIKDIRGRSPVYSGQPLRARCSTHSHANAGRQTSCTRSVGRSCSSQLKTHSTRSQFDEVSEMEREQNEAFDQAGHGPYRDVEMATSSMSAQDGSSKEWNERQRDSVRLFKKGLSVLRDER</sequence>
<feature type="region of interest" description="Disordered" evidence="1">
    <location>
        <begin position="472"/>
        <end position="530"/>
    </location>
</feature>
<evidence type="ECO:0000313" key="2">
    <source>
        <dbReference type="EMBL" id="KAF2723128.1"/>
    </source>
</evidence>
<name>A0A9P4QCD8_9PEZI</name>
<reference evidence="2" key="1">
    <citation type="journal article" date="2020" name="Stud. Mycol.">
        <title>101 Dothideomycetes genomes: a test case for predicting lifestyles and emergence of pathogens.</title>
        <authorList>
            <person name="Haridas S."/>
            <person name="Albert R."/>
            <person name="Binder M."/>
            <person name="Bloem J."/>
            <person name="Labutti K."/>
            <person name="Salamov A."/>
            <person name="Andreopoulos B."/>
            <person name="Baker S."/>
            <person name="Barry K."/>
            <person name="Bills G."/>
            <person name="Bluhm B."/>
            <person name="Cannon C."/>
            <person name="Castanera R."/>
            <person name="Culley D."/>
            <person name="Daum C."/>
            <person name="Ezra D."/>
            <person name="Gonzalez J."/>
            <person name="Henrissat B."/>
            <person name="Kuo A."/>
            <person name="Liang C."/>
            <person name="Lipzen A."/>
            <person name="Lutzoni F."/>
            <person name="Magnuson J."/>
            <person name="Mondo S."/>
            <person name="Nolan M."/>
            <person name="Ohm R."/>
            <person name="Pangilinan J."/>
            <person name="Park H.-J."/>
            <person name="Ramirez L."/>
            <person name="Alfaro M."/>
            <person name="Sun H."/>
            <person name="Tritt A."/>
            <person name="Yoshinaga Y."/>
            <person name="Zwiers L.-H."/>
            <person name="Turgeon B."/>
            <person name="Goodwin S."/>
            <person name="Spatafora J."/>
            <person name="Crous P."/>
            <person name="Grigoriev I."/>
        </authorList>
    </citation>
    <scope>NUCLEOTIDE SEQUENCE</scope>
    <source>
        <strain evidence="2">CBS 116435</strain>
    </source>
</reference>
<proteinExistence type="predicted"/>
<comment type="caution">
    <text evidence="2">The sequence shown here is derived from an EMBL/GenBank/DDBJ whole genome shotgun (WGS) entry which is preliminary data.</text>
</comment>
<protein>
    <submittedName>
        <fullName evidence="2">Uncharacterized protein</fullName>
    </submittedName>
</protein>
<feature type="region of interest" description="Disordered" evidence="1">
    <location>
        <begin position="94"/>
        <end position="138"/>
    </location>
</feature>
<feature type="region of interest" description="Disordered" evidence="1">
    <location>
        <begin position="387"/>
        <end position="423"/>
    </location>
</feature>
<gene>
    <name evidence="2" type="ORF">K431DRAFT_292850</name>
</gene>
<dbReference type="AlphaFoldDB" id="A0A9P4QCD8"/>
<feature type="compositionally biased region" description="Polar residues" evidence="1">
    <location>
        <begin position="598"/>
        <end position="607"/>
    </location>
</feature>
<evidence type="ECO:0000313" key="3">
    <source>
        <dbReference type="Proteomes" id="UP000799441"/>
    </source>
</evidence>
<evidence type="ECO:0000256" key="1">
    <source>
        <dbReference type="SAM" id="MobiDB-lite"/>
    </source>
</evidence>
<feature type="compositionally biased region" description="Basic and acidic residues" evidence="1">
    <location>
        <begin position="608"/>
        <end position="618"/>
    </location>
</feature>
<accession>A0A9P4QCD8</accession>
<organism evidence="2 3">
    <name type="scientific">Polychaeton citri CBS 116435</name>
    <dbReference type="NCBI Taxonomy" id="1314669"/>
    <lineage>
        <taxon>Eukaryota</taxon>
        <taxon>Fungi</taxon>
        <taxon>Dikarya</taxon>
        <taxon>Ascomycota</taxon>
        <taxon>Pezizomycotina</taxon>
        <taxon>Dothideomycetes</taxon>
        <taxon>Dothideomycetidae</taxon>
        <taxon>Capnodiales</taxon>
        <taxon>Capnodiaceae</taxon>
        <taxon>Polychaeton</taxon>
    </lineage>
</organism>
<dbReference type="OrthoDB" id="3642901at2759"/>
<dbReference type="Proteomes" id="UP000799441">
    <property type="component" value="Unassembled WGS sequence"/>
</dbReference>
<feature type="compositionally biased region" description="Polar residues" evidence="1">
    <location>
        <begin position="122"/>
        <end position="138"/>
    </location>
</feature>
<keyword evidence="3" id="KW-1185">Reference proteome</keyword>
<dbReference type="EMBL" id="MU003778">
    <property type="protein sequence ID" value="KAF2723128.1"/>
    <property type="molecule type" value="Genomic_DNA"/>
</dbReference>
<feature type="region of interest" description="Disordered" evidence="1">
    <location>
        <begin position="560"/>
        <end position="618"/>
    </location>
</feature>
<feature type="compositionally biased region" description="Polar residues" evidence="1">
    <location>
        <begin position="412"/>
        <end position="423"/>
    </location>
</feature>
<feature type="compositionally biased region" description="Low complexity" evidence="1">
    <location>
        <begin position="486"/>
        <end position="505"/>
    </location>
</feature>